<comment type="caution">
    <text evidence="2">The sequence shown here is derived from an EMBL/GenBank/DDBJ whole genome shotgun (WGS) entry which is preliminary data.</text>
</comment>
<gene>
    <name evidence="2" type="ORF">GDO78_022361</name>
</gene>
<name>A0A8J6EG20_ELECQ</name>
<feature type="signal peptide" evidence="1">
    <location>
        <begin position="1"/>
        <end position="24"/>
    </location>
</feature>
<evidence type="ECO:0000313" key="2">
    <source>
        <dbReference type="EMBL" id="KAG9468602.1"/>
    </source>
</evidence>
<protein>
    <submittedName>
        <fullName evidence="2">Uncharacterized protein</fullName>
    </submittedName>
</protein>
<evidence type="ECO:0000313" key="3">
    <source>
        <dbReference type="Proteomes" id="UP000770717"/>
    </source>
</evidence>
<keyword evidence="1" id="KW-0732">Signal</keyword>
<evidence type="ECO:0000256" key="1">
    <source>
        <dbReference type="SAM" id="SignalP"/>
    </source>
</evidence>
<reference evidence="2" key="1">
    <citation type="thesis" date="2020" institute="ProQuest LLC" country="789 East Eisenhower Parkway, Ann Arbor, MI, USA">
        <title>Comparative Genomics and Chromosome Evolution.</title>
        <authorList>
            <person name="Mudd A.B."/>
        </authorList>
    </citation>
    <scope>NUCLEOTIDE SEQUENCE</scope>
    <source>
        <strain evidence="2">HN-11 Male</strain>
        <tissue evidence="2">Kidney and liver</tissue>
    </source>
</reference>
<dbReference type="Proteomes" id="UP000770717">
    <property type="component" value="Unassembled WGS sequence"/>
</dbReference>
<keyword evidence="3" id="KW-1185">Reference proteome</keyword>
<sequence length="66" mass="6969">MFCCSTILLLVLIMLPFGGHGAVASDVEDLDIHCKRTGGFCEKTCSSPMWKRGSCSNGVCCGLVLG</sequence>
<dbReference type="AlphaFoldDB" id="A0A8J6EG20"/>
<feature type="chain" id="PRO_5035268677" evidence="1">
    <location>
        <begin position="25"/>
        <end position="66"/>
    </location>
</feature>
<dbReference type="EMBL" id="WNTK01000808">
    <property type="protein sequence ID" value="KAG9468602.1"/>
    <property type="molecule type" value="Genomic_DNA"/>
</dbReference>
<organism evidence="2 3">
    <name type="scientific">Eleutherodactylus coqui</name>
    <name type="common">Puerto Rican coqui</name>
    <dbReference type="NCBI Taxonomy" id="57060"/>
    <lineage>
        <taxon>Eukaryota</taxon>
        <taxon>Metazoa</taxon>
        <taxon>Chordata</taxon>
        <taxon>Craniata</taxon>
        <taxon>Vertebrata</taxon>
        <taxon>Euteleostomi</taxon>
        <taxon>Amphibia</taxon>
        <taxon>Batrachia</taxon>
        <taxon>Anura</taxon>
        <taxon>Neobatrachia</taxon>
        <taxon>Hyloidea</taxon>
        <taxon>Eleutherodactylidae</taxon>
        <taxon>Eleutherodactylinae</taxon>
        <taxon>Eleutherodactylus</taxon>
        <taxon>Eleutherodactylus</taxon>
    </lineage>
</organism>
<proteinExistence type="predicted"/>
<accession>A0A8J6EG20</accession>